<dbReference type="STRING" id="905079.L1ILY8"/>
<reference evidence="3 5" key="1">
    <citation type="journal article" date="2012" name="Nature">
        <title>Algal genomes reveal evolutionary mosaicism and the fate of nucleomorphs.</title>
        <authorList>
            <consortium name="DOE Joint Genome Institute"/>
            <person name="Curtis B.A."/>
            <person name="Tanifuji G."/>
            <person name="Burki F."/>
            <person name="Gruber A."/>
            <person name="Irimia M."/>
            <person name="Maruyama S."/>
            <person name="Arias M.C."/>
            <person name="Ball S.G."/>
            <person name="Gile G.H."/>
            <person name="Hirakawa Y."/>
            <person name="Hopkins J.F."/>
            <person name="Kuo A."/>
            <person name="Rensing S.A."/>
            <person name="Schmutz J."/>
            <person name="Symeonidi A."/>
            <person name="Elias M."/>
            <person name="Eveleigh R.J."/>
            <person name="Herman E.K."/>
            <person name="Klute M.J."/>
            <person name="Nakayama T."/>
            <person name="Obornik M."/>
            <person name="Reyes-Prieto A."/>
            <person name="Armbrust E.V."/>
            <person name="Aves S.J."/>
            <person name="Beiko R.G."/>
            <person name="Coutinho P."/>
            <person name="Dacks J.B."/>
            <person name="Durnford D.G."/>
            <person name="Fast N.M."/>
            <person name="Green B.R."/>
            <person name="Grisdale C.J."/>
            <person name="Hempel F."/>
            <person name="Henrissat B."/>
            <person name="Hoppner M.P."/>
            <person name="Ishida K."/>
            <person name="Kim E."/>
            <person name="Koreny L."/>
            <person name="Kroth P.G."/>
            <person name="Liu Y."/>
            <person name="Malik S.B."/>
            <person name="Maier U.G."/>
            <person name="McRose D."/>
            <person name="Mock T."/>
            <person name="Neilson J.A."/>
            <person name="Onodera N.T."/>
            <person name="Poole A.M."/>
            <person name="Pritham E.J."/>
            <person name="Richards T.A."/>
            <person name="Rocap G."/>
            <person name="Roy S.W."/>
            <person name="Sarai C."/>
            <person name="Schaack S."/>
            <person name="Shirato S."/>
            <person name="Slamovits C.H."/>
            <person name="Spencer D.F."/>
            <person name="Suzuki S."/>
            <person name="Worden A.Z."/>
            <person name="Zauner S."/>
            <person name="Barry K."/>
            <person name="Bell C."/>
            <person name="Bharti A.K."/>
            <person name="Crow J.A."/>
            <person name="Grimwood J."/>
            <person name="Kramer R."/>
            <person name="Lindquist E."/>
            <person name="Lucas S."/>
            <person name="Salamov A."/>
            <person name="McFadden G.I."/>
            <person name="Lane C.E."/>
            <person name="Keeling P.J."/>
            <person name="Gray M.W."/>
            <person name="Grigoriev I.V."/>
            <person name="Archibald J.M."/>
        </authorList>
    </citation>
    <scope>NUCLEOTIDE SEQUENCE</scope>
    <source>
        <strain evidence="3 5">CCMP2712</strain>
    </source>
</reference>
<dbReference type="PaxDb" id="55529-EKX37266"/>
<keyword evidence="1" id="KW-0106">Calcium</keyword>
<dbReference type="KEGG" id="gtt:GUITHDRAFT_116536"/>
<dbReference type="InterPro" id="IPR011992">
    <property type="entry name" value="EF-hand-dom_pair"/>
</dbReference>
<dbReference type="HOGENOM" id="CLU_2659793_0_0_1"/>
<evidence type="ECO:0000313" key="3">
    <source>
        <dbReference type="EMBL" id="EKX37266.1"/>
    </source>
</evidence>
<evidence type="ECO:0000313" key="4">
    <source>
        <dbReference type="EnsemblProtists" id="EKX37266"/>
    </source>
</evidence>
<evidence type="ECO:0000256" key="1">
    <source>
        <dbReference type="ARBA" id="ARBA00022837"/>
    </source>
</evidence>
<dbReference type="GeneID" id="17294017"/>
<dbReference type="SMART" id="SM00054">
    <property type="entry name" value="EFh"/>
    <property type="match status" value="1"/>
</dbReference>
<feature type="domain" description="EF-hand" evidence="2">
    <location>
        <begin position="9"/>
        <end position="44"/>
    </location>
</feature>
<reference evidence="5" key="2">
    <citation type="submission" date="2012-11" db="EMBL/GenBank/DDBJ databases">
        <authorList>
            <person name="Kuo A."/>
            <person name="Curtis B.A."/>
            <person name="Tanifuji G."/>
            <person name="Burki F."/>
            <person name="Gruber A."/>
            <person name="Irimia M."/>
            <person name="Maruyama S."/>
            <person name="Arias M.C."/>
            <person name="Ball S.G."/>
            <person name="Gile G.H."/>
            <person name="Hirakawa Y."/>
            <person name="Hopkins J.F."/>
            <person name="Rensing S.A."/>
            <person name="Schmutz J."/>
            <person name="Symeonidi A."/>
            <person name="Elias M."/>
            <person name="Eveleigh R.J."/>
            <person name="Herman E.K."/>
            <person name="Klute M.J."/>
            <person name="Nakayama T."/>
            <person name="Obornik M."/>
            <person name="Reyes-Prieto A."/>
            <person name="Armbrust E.V."/>
            <person name="Aves S.J."/>
            <person name="Beiko R.G."/>
            <person name="Coutinho P."/>
            <person name="Dacks J.B."/>
            <person name="Durnford D.G."/>
            <person name="Fast N.M."/>
            <person name="Green B.R."/>
            <person name="Grisdale C."/>
            <person name="Hempe F."/>
            <person name="Henrissat B."/>
            <person name="Hoppner M.P."/>
            <person name="Ishida K.-I."/>
            <person name="Kim E."/>
            <person name="Koreny L."/>
            <person name="Kroth P.G."/>
            <person name="Liu Y."/>
            <person name="Malik S.-B."/>
            <person name="Maier U.G."/>
            <person name="McRose D."/>
            <person name="Mock T."/>
            <person name="Neilson J.A."/>
            <person name="Onodera N.T."/>
            <person name="Poole A.M."/>
            <person name="Pritham E.J."/>
            <person name="Richards T.A."/>
            <person name="Rocap G."/>
            <person name="Roy S.W."/>
            <person name="Sarai C."/>
            <person name="Schaack S."/>
            <person name="Shirato S."/>
            <person name="Slamovits C.H."/>
            <person name="Spencer D.F."/>
            <person name="Suzuki S."/>
            <person name="Worden A.Z."/>
            <person name="Zauner S."/>
            <person name="Barry K."/>
            <person name="Bell C."/>
            <person name="Bharti A.K."/>
            <person name="Crow J.A."/>
            <person name="Grimwood J."/>
            <person name="Kramer R."/>
            <person name="Lindquist E."/>
            <person name="Lucas S."/>
            <person name="Salamov A."/>
            <person name="McFadden G.I."/>
            <person name="Lane C.E."/>
            <person name="Keeling P.J."/>
            <person name="Gray M.W."/>
            <person name="Grigoriev I.V."/>
            <person name="Archibald J.M."/>
        </authorList>
    </citation>
    <scope>NUCLEOTIDE SEQUENCE</scope>
    <source>
        <strain evidence="5">CCMP2712</strain>
    </source>
</reference>
<sequence length="76" mass="8994">MSTSRLNSEQWSHLREIWSLIDTDEDGKISTHDLLTLMKSFGYHHTEEEMNAFMDDLPVDRLRGVLSLDLETWRKD</sequence>
<dbReference type="RefSeq" id="XP_005824246.1">
    <property type="nucleotide sequence ID" value="XM_005824189.1"/>
</dbReference>
<accession>L1ILY8</accession>
<proteinExistence type="predicted"/>
<dbReference type="Proteomes" id="UP000011087">
    <property type="component" value="Unassembled WGS sequence"/>
</dbReference>
<reference evidence="4" key="3">
    <citation type="submission" date="2016-03" db="UniProtKB">
        <authorList>
            <consortium name="EnsemblProtists"/>
        </authorList>
    </citation>
    <scope>IDENTIFICATION</scope>
</reference>
<evidence type="ECO:0000313" key="5">
    <source>
        <dbReference type="Proteomes" id="UP000011087"/>
    </source>
</evidence>
<gene>
    <name evidence="3" type="ORF">GUITHDRAFT_116536</name>
</gene>
<dbReference type="OrthoDB" id="343296at2759"/>
<evidence type="ECO:0000259" key="2">
    <source>
        <dbReference type="PROSITE" id="PS50222"/>
    </source>
</evidence>
<protein>
    <recommendedName>
        <fullName evidence="2">EF-hand domain-containing protein</fullName>
    </recommendedName>
</protein>
<dbReference type="SUPFAM" id="SSF47473">
    <property type="entry name" value="EF-hand"/>
    <property type="match status" value="1"/>
</dbReference>
<dbReference type="InterPro" id="IPR002048">
    <property type="entry name" value="EF_hand_dom"/>
</dbReference>
<dbReference type="Gene3D" id="1.10.238.10">
    <property type="entry name" value="EF-hand"/>
    <property type="match status" value="1"/>
</dbReference>
<organism evidence="3">
    <name type="scientific">Guillardia theta (strain CCMP2712)</name>
    <name type="common">Cryptophyte</name>
    <dbReference type="NCBI Taxonomy" id="905079"/>
    <lineage>
        <taxon>Eukaryota</taxon>
        <taxon>Cryptophyceae</taxon>
        <taxon>Pyrenomonadales</taxon>
        <taxon>Geminigeraceae</taxon>
        <taxon>Guillardia</taxon>
    </lineage>
</organism>
<dbReference type="EnsemblProtists" id="EKX37266">
    <property type="protein sequence ID" value="EKX37266"/>
    <property type="gene ID" value="GUITHDRAFT_116536"/>
</dbReference>
<dbReference type="Pfam" id="PF13499">
    <property type="entry name" value="EF-hand_7"/>
    <property type="match status" value="1"/>
</dbReference>
<keyword evidence="5" id="KW-1185">Reference proteome</keyword>
<dbReference type="GO" id="GO:0005509">
    <property type="term" value="F:calcium ion binding"/>
    <property type="evidence" value="ECO:0007669"/>
    <property type="project" value="InterPro"/>
</dbReference>
<dbReference type="AlphaFoldDB" id="L1ILY8"/>
<dbReference type="PROSITE" id="PS50222">
    <property type="entry name" value="EF_HAND_2"/>
    <property type="match status" value="1"/>
</dbReference>
<dbReference type="PROSITE" id="PS00018">
    <property type="entry name" value="EF_HAND_1"/>
    <property type="match status" value="1"/>
</dbReference>
<dbReference type="InterPro" id="IPR018247">
    <property type="entry name" value="EF_Hand_1_Ca_BS"/>
</dbReference>
<dbReference type="EMBL" id="JH993061">
    <property type="protein sequence ID" value="EKX37266.1"/>
    <property type="molecule type" value="Genomic_DNA"/>
</dbReference>
<name>L1ILY8_GUITC</name>